<dbReference type="GO" id="GO:0030198">
    <property type="term" value="P:extracellular matrix organization"/>
    <property type="evidence" value="ECO:0007669"/>
    <property type="project" value="TreeGrafter"/>
</dbReference>
<reference evidence="4" key="2">
    <citation type="submission" date="2025-08" db="UniProtKB">
        <authorList>
            <consortium name="Ensembl"/>
        </authorList>
    </citation>
    <scope>IDENTIFICATION</scope>
</reference>
<comment type="subcellular location">
    <subcellularLocation>
        <location evidence="1">Secreted</location>
    </subcellularLocation>
</comment>
<keyword evidence="2" id="KW-0964">Secreted</keyword>
<dbReference type="FunFam" id="2.60.120.830:FF:000001">
    <property type="entry name" value="A disintegrin and metalloproteinase with thrombospondin motifs 1"/>
    <property type="match status" value="1"/>
</dbReference>
<dbReference type="InterPro" id="IPR050439">
    <property type="entry name" value="ADAMTS_ADAMTS-like"/>
</dbReference>
<dbReference type="AlphaFoldDB" id="A0A670JSY8"/>
<protein>
    <recommendedName>
        <fullName evidence="3">ADAMTS/ADAMTS-like Spacer 1 domain-containing protein</fullName>
    </recommendedName>
</protein>
<keyword evidence="5" id="KW-1185">Reference proteome</keyword>
<reference evidence="4" key="3">
    <citation type="submission" date="2025-09" db="UniProtKB">
        <authorList>
            <consortium name="Ensembl"/>
        </authorList>
    </citation>
    <scope>IDENTIFICATION</scope>
</reference>
<dbReference type="Gene3D" id="2.60.120.830">
    <property type="match status" value="1"/>
</dbReference>
<feature type="domain" description="ADAMTS/ADAMTS-like Spacer 1" evidence="3">
    <location>
        <begin position="50"/>
        <end position="151"/>
    </location>
</feature>
<dbReference type="PANTHER" id="PTHR13723:SF144">
    <property type="entry name" value="ADAMTS-LIKE PROTEIN 4"/>
    <property type="match status" value="1"/>
</dbReference>
<sequence>ISAFYLQMLLLSSGKEPMITPGCDGVLGSNRTLDSCGVCGGDHTTCKLVVGNFSDTDVPIGYHRILEIPAGTTRIQVKEMTRSPNYLALRSHSGKSIINGNWAVNPPGRYEAAGTVFVYSRPGSDRREGESLTAEGPTTEPIDVYVSTQWGGVGSQGEERLNRVLLGRLWLTPNADLCLFCQGGGGAPLSLIRFKNPSS</sequence>
<evidence type="ECO:0000313" key="5">
    <source>
        <dbReference type="Proteomes" id="UP000472272"/>
    </source>
</evidence>
<dbReference type="GO" id="GO:0005576">
    <property type="term" value="C:extracellular region"/>
    <property type="evidence" value="ECO:0007669"/>
    <property type="project" value="UniProtKB-SubCell"/>
</dbReference>
<evidence type="ECO:0000256" key="2">
    <source>
        <dbReference type="ARBA" id="ARBA00022525"/>
    </source>
</evidence>
<accession>A0A670JSY8</accession>
<dbReference type="GO" id="GO:0004222">
    <property type="term" value="F:metalloendopeptidase activity"/>
    <property type="evidence" value="ECO:0007669"/>
    <property type="project" value="TreeGrafter"/>
</dbReference>
<reference evidence="4 5" key="1">
    <citation type="journal article" date="2019" name="Proc. Natl. Acad. Sci. U.S.A.">
        <title>Regulatory changes in pterin and carotenoid genes underlie balanced color polymorphisms in the wall lizard.</title>
        <authorList>
            <person name="Andrade P."/>
            <person name="Pinho C."/>
            <person name="Perez I de Lanuza G."/>
            <person name="Afonso S."/>
            <person name="Brejcha J."/>
            <person name="Rubin C.J."/>
            <person name="Wallerman O."/>
            <person name="Pereira P."/>
            <person name="Sabatino S.J."/>
            <person name="Bellati A."/>
            <person name="Pellitteri-Rosa D."/>
            <person name="Bosakova Z."/>
            <person name="Bunikis I."/>
            <person name="Carretero M.A."/>
            <person name="Feiner N."/>
            <person name="Marsik P."/>
            <person name="Pauperio F."/>
            <person name="Salvi D."/>
            <person name="Soler L."/>
            <person name="While G.M."/>
            <person name="Uller T."/>
            <person name="Font E."/>
            <person name="Andersson L."/>
            <person name="Carneiro M."/>
        </authorList>
    </citation>
    <scope>NUCLEOTIDE SEQUENCE</scope>
</reference>
<dbReference type="Proteomes" id="UP000472272">
    <property type="component" value="Chromosome 16"/>
</dbReference>
<dbReference type="OMA" id="VYYEYSV"/>
<dbReference type="InterPro" id="IPR010294">
    <property type="entry name" value="ADAMTS_spacer1"/>
</dbReference>
<name>A0A670JSY8_PODMU</name>
<evidence type="ECO:0000256" key="1">
    <source>
        <dbReference type="ARBA" id="ARBA00004613"/>
    </source>
</evidence>
<dbReference type="GO" id="GO:0031012">
    <property type="term" value="C:extracellular matrix"/>
    <property type="evidence" value="ECO:0007669"/>
    <property type="project" value="TreeGrafter"/>
</dbReference>
<dbReference type="GO" id="GO:0006508">
    <property type="term" value="P:proteolysis"/>
    <property type="evidence" value="ECO:0007669"/>
    <property type="project" value="TreeGrafter"/>
</dbReference>
<dbReference type="PANTHER" id="PTHR13723">
    <property type="entry name" value="ADAMTS A DISINTEGRIN AND METALLOPROTEASE WITH THROMBOSPONDIN MOTIFS PROTEASE"/>
    <property type="match status" value="1"/>
</dbReference>
<organism evidence="4 5">
    <name type="scientific">Podarcis muralis</name>
    <name type="common">Wall lizard</name>
    <name type="synonym">Lacerta muralis</name>
    <dbReference type="NCBI Taxonomy" id="64176"/>
    <lineage>
        <taxon>Eukaryota</taxon>
        <taxon>Metazoa</taxon>
        <taxon>Chordata</taxon>
        <taxon>Craniata</taxon>
        <taxon>Vertebrata</taxon>
        <taxon>Euteleostomi</taxon>
        <taxon>Lepidosauria</taxon>
        <taxon>Squamata</taxon>
        <taxon>Bifurcata</taxon>
        <taxon>Unidentata</taxon>
        <taxon>Episquamata</taxon>
        <taxon>Laterata</taxon>
        <taxon>Lacertibaenia</taxon>
        <taxon>Lacertidae</taxon>
        <taxon>Podarcis</taxon>
    </lineage>
</organism>
<evidence type="ECO:0000313" key="4">
    <source>
        <dbReference type="Ensembl" id="ENSPMRP00000027546.1"/>
    </source>
</evidence>
<dbReference type="GeneTree" id="ENSGT00940000161136"/>
<proteinExistence type="predicted"/>
<evidence type="ECO:0000259" key="3">
    <source>
        <dbReference type="Pfam" id="PF05986"/>
    </source>
</evidence>
<dbReference type="Ensembl" id="ENSPMRT00000029213.1">
    <property type="protein sequence ID" value="ENSPMRP00000027546.1"/>
    <property type="gene ID" value="ENSPMRG00000017762.1"/>
</dbReference>
<dbReference type="Pfam" id="PF05986">
    <property type="entry name" value="ADAMTS_spacer1"/>
    <property type="match status" value="1"/>
</dbReference>